<dbReference type="Gene3D" id="1.10.4190.10">
    <property type="entry name" value="Urease accessory protein UreF"/>
    <property type="match status" value="1"/>
</dbReference>
<keyword evidence="1" id="KW-0996">Nickel insertion</keyword>
<feature type="non-terminal residue" evidence="3">
    <location>
        <position position="174"/>
    </location>
</feature>
<protein>
    <submittedName>
        <fullName evidence="3">Urease accessory protein UreF</fullName>
    </submittedName>
</protein>
<evidence type="ECO:0000313" key="3">
    <source>
        <dbReference type="EMBL" id="NER31129.1"/>
    </source>
</evidence>
<comment type="caution">
    <text evidence="3">The sequence shown here is derived from an EMBL/GenBank/DDBJ whole genome shotgun (WGS) entry which is preliminary data.</text>
</comment>
<dbReference type="PANTHER" id="PTHR33620">
    <property type="entry name" value="UREASE ACCESSORY PROTEIN F"/>
    <property type="match status" value="1"/>
</dbReference>
<keyword evidence="2" id="KW-0143">Chaperone</keyword>
<gene>
    <name evidence="3" type="ORF">F6J89_26790</name>
</gene>
<evidence type="ECO:0000256" key="2">
    <source>
        <dbReference type="ARBA" id="ARBA00023186"/>
    </source>
</evidence>
<dbReference type="GO" id="GO:0016151">
    <property type="term" value="F:nickel cation binding"/>
    <property type="evidence" value="ECO:0007669"/>
    <property type="project" value="InterPro"/>
</dbReference>
<dbReference type="AlphaFoldDB" id="A0A6B3NDF2"/>
<dbReference type="InterPro" id="IPR038277">
    <property type="entry name" value="UreF_sf"/>
</dbReference>
<proteinExistence type="predicted"/>
<organism evidence="3">
    <name type="scientific">Symploca sp. SIO1C4</name>
    <dbReference type="NCBI Taxonomy" id="2607765"/>
    <lineage>
        <taxon>Bacteria</taxon>
        <taxon>Bacillati</taxon>
        <taxon>Cyanobacteriota</taxon>
        <taxon>Cyanophyceae</taxon>
        <taxon>Coleofasciculales</taxon>
        <taxon>Coleofasciculaceae</taxon>
        <taxon>Symploca</taxon>
    </lineage>
</organism>
<name>A0A6B3NDF2_9CYAN</name>
<dbReference type="PANTHER" id="PTHR33620:SF1">
    <property type="entry name" value="UREASE ACCESSORY PROTEIN F"/>
    <property type="match status" value="1"/>
</dbReference>
<accession>A0A6B3NDF2</accession>
<dbReference type="EMBL" id="JAAHFQ010000727">
    <property type="protein sequence ID" value="NER31129.1"/>
    <property type="molecule type" value="Genomic_DNA"/>
</dbReference>
<dbReference type="Pfam" id="PF01730">
    <property type="entry name" value="UreF"/>
    <property type="match status" value="1"/>
</dbReference>
<reference evidence="3" key="1">
    <citation type="submission" date="2019-11" db="EMBL/GenBank/DDBJ databases">
        <title>Genomic insights into an expanded diversity of filamentous marine cyanobacteria reveals the extraordinary biosynthetic potential of Moorea and Okeania.</title>
        <authorList>
            <person name="Ferreira Leao T."/>
            <person name="Wang M."/>
            <person name="Moss N."/>
            <person name="Da Silva R."/>
            <person name="Sanders J."/>
            <person name="Nurk S."/>
            <person name="Gurevich A."/>
            <person name="Humphrey G."/>
            <person name="Reher R."/>
            <person name="Zhu Q."/>
            <person name="Belda-Ferre P."/>
            <person name="Glukhov E."/>
            <person name="Rex R."/>
            <person name="Dorrestein P.C."/>
            <person name="Knight R."/>
            <person name="Pevzner P."/>
            <person name="Gerwick W.H."/>
            <person name="Gerwick L."/>
        </authorList>
    </citation>
    <scope>NUCLEOTIDE SEQUENCE</scope>
    <source>
        <strain evidence="3">SIO1C4</strain>
    </source>
</reference>
<sequence length="174" mass="19212">MLKNLTLLRLLQLASPVLPVGAYSYSDGLETLVEVDVINNENNLLPWLEQELRYGGIRLETAVMVRAYSCASNGDFQGLGYWNSWLSAAKETTELREQSWQMGSSLIGLLLDLEQHQKSKIEKLASAVGYPYNYATAFGIGAAHWLIELQAAVLGYLHSWASNLIGAAVKLIPL</sequence>
<dbReference type="InterPro" id="IPR002639">
    <property type="entry name" value="UreF"/>
</dbReference>
<evidence type="ECO:0000256" key="1">
    <source>
        <dbReference type="ARBA" id="ARBA00022988"/>
    </source>
</evidence>